<dbReference type="Proteomes" id="UP000532437">
    <property type="component" value="Unassembled WGS sequence"/>
</dbReference>
<accession>A0A7K5PFP6</accession>
<reference evidence="1 2" key="1">
    <citation type="submission" date="2019-09" db="EMBL/GenBank/DDBJ databases">
        <title>Bird 10,000 Genomes (B10K) Project - Family phase.</title>
        <authorList>
            <person name="Zhang G."/>
        </authorList>
    </citation>
    <scope>NUCLEOTIDE SEQUENCE [LARGE SCALE GENOMIC DNA]</scope>
    <source>
        <strain evidence="1">B10K-DU-002-60</strain>
        <tissue evidence="1">Muscle</tissue>
    </source>
</reference>
<organism evidence="1 2">
    <name type="scientific">Erythrocercus mccallii</name>
    <dbReference type="NCBI Taxonomy" id="107208"/>
    <lineage>
        <taxon>Eukaryota</taxon>
        <taxon>Metazoa</taxon>
        <taxon>Chordata</taxon>
        <taxon>Craniata</taxon>
        <taxon>Vertebrata</taxon>
        <taxon>Euteleostomi</taxon>
        <taxon>Archelosauria</taxon>
        <taxon>Archosauria</taxon>
        <taxon>Dinosauria</taxon>
        <taxon>Saurischia</taxon>
        <taxon>Theropoda</taxon>
        <taxon>Coelurosauria</taxon>
        <taxon>Aves</taxon>
        <taxon>Neognathae</taxon>
        <taxon>Neoaves</taxon>
        <taxon>Telluraves</taxon>
        <taxon>Australaves</taxon>
        <taxon>Passeriformes</taxon>
        <taxon>Corvoidea</taxon>
        <taxon>Dicruridae</taxon>
        <taxon>Erythrocercus</taxon>
    </lineage>
</organism>
<dbReference type="EMBL" id="VZRG01000734">
    <property type="protein sequence ID" value="NWT53856.1"/>
    <property type="molecule type" value="Genomic_DNA"/>
</dbReference>
<gene>
    <name evidence="1" type="primary">Hsfx1</name>
    <name evidence="1" type="ORF">ERYMCC_R15100</name>
</gene>
<feature type="non-terminal residue" evidence="1">
    <location>
        <position position="1"/>
    </location>
</feature>
<protein>
    <submittedName>
        <fullName evidence="1">HSFX1 protein</fullName>
    </submittedName>
</protein>
<keyword evidence="2" id="KW-1185">Reference proteome</keyword>
<dbReference type="AlphaFoldDB" id="A0A7K5PFP6"/>
<feature type="non-terminal residue" evidence="1">
    <location>
        <position position="117"/>
    </location>
</feature>
<name>A0A7K5PFP6_9CORV</name>
<comment type="caution">
    <text evidence="1">The sequence shown here is derived from an EMBL/GenBank/DDBJ whole genome shotgun (WGS) entry which is preliminary data.</text>
</comment>
<evidence type="ECO:0000313" key="1">
    <source>
        <dbReference type="EMBL" id="NWT53856.1"/>
    </source>
</evidence>
<evidence type="ECO:0000313" key="2">
    <source>
        <dbReference type="Proteomes" id="UP000532437"/>
    </source>
</evidence>
<proteinExistence type="predicted"/>
<sequence>MELSSQETSCASDLEDPAWWVASASDHPGDDTGPSWDAATGQLQGVPCRQNTLEGRPDESWDTNMKFCSLDVSVNMKSLAASFLKKIWEMLSSQSFESIWWGNNGNCAVIGGKLFRK</sequence>